<dbReference type="SUPFAM" id="SSF52009">
    <property type="entry name" value="Phosphohistidine domain"/>
    <property type="match status" value="1"/>
</dbReference>
<comment type="function">
    <text evidence="5">General (non sugar-specific) component of the phosphoenolpyruvate-dependent sugar phosphotransferase system (sugar PTS). This major carbohydrate active-transport system catalyzes the phosphorylation of incoming sugar substrates concomitantly with their translocation across the cell membrane. The phosphoryl group from phosphoenolpyruvate (PEP) is transferred to the phosphoryl carrier protein HPr by enzyme I. Phospho-HPr then transfers it to the PTS EIIA domain.</text>
</comment>
<dbReference type="Gene3D" id="3.30.1340.10">
    <property type="entry name" value="HPr-like"/>
    <property type="match status" value="1"/>
</dbReference>
<dbReference type="EMBL" id="CP099489">
    <property type="protein sequence ID" value="USQ78489.1"/>
    <property type="molecule type" value="Genomic_DNA"/>
</dbReference>
<feature type="domain" description="HPr" evidence="22">
    <location>
        <begin position="166"/>
        <end position="257"/>
    </location>
</feature>
<dbReference type="Gene3D" id="3.40.50.510">
    <property type="entry name" value="Phosphotransferase system, mannose-type IIA component"/>
    <property type="match status" value="1"/>
</dbReference>
<dbReference type="PROSITE" id="PS51350">
    <property type="entry name" value="PTS_HPR_DOM"/>
    <property type="match status" value="1"/>
</dbReference>
<evidence type="ECO:0000256" key="5">
    <source>
        <dbReference type="ARBA" id="ARBA00003681"/>
    </source>
</evidence>
<dbReference type="CDD" id="cd00367">
    <property type="entry name" value="PTS-HPr_like"/>
    <property type="match status" value="1"/>
</dbReference>
<evidence type="ECO:0000256" key="11">
    <source>
        <dbReference type="ARBA" id="ARBA00022448"/>
    </source>
</evidence>
<comment type="subcellular location">
    <subcellularLocation>
        <location evidence="6">Cytoplasm</location>
    </subcellularLocation>
</comment>
<dbReference type="Pfam" id="PF03610">
    <property type="entry name" value="EIIA-man"/>
    <property type="match status" value="1"/>
</dbReference>
<feature type="region of interest" description="Disordered" evidence="20">
    <location>
        <begin position="137"/>
        <end position="161"/>
    </location>
</feature>
<dbReference type="InterPro" id="IPR036618">
    <property type="entry name" value="PtsI_HPr-bd_sf"/>
</dbReference>
<keyword evidence="14 23" id="KW-0808">Transferase</keyword>
<evidence type="ECO:0000313" key="23">
    <source>
        <dbReference type="EMBL" id="USQ78489.1"/>
    </source>
</evidence>
<dbReference type="InterPro" id="IPR012844">
    <property type="entry name" value="DhaM_N"/>
</dbReference>
<evidence type="ECO:0000256" key="3">
    <source>
        <dbReference type="ARBA" id="ARBA00001946"/>
    </source>
</evidence>
<keyword evidence="16" id="KW-0479">Metal-binding</keyword>
<keyword evidence="24" id="KW-1185">Reference proteome</keyword>
<feature type="domain" description="PTS EIIA type-4" evidence="21">
    <location>
        <begin position="1"/>
        <end position="136"/>
    </location>
</feature>
<evidence type="ECO:0000256" key="7">
    <source>
        <dbReference type="ARBA" id="ARBA00007837"/>
    </source>
</evidence>
<keyword evidence="13" id="KW-0762">Sugar transport</keyword>
<organism evidence="23 24">
    <name type="scientific">Ornithinimicrobium faecis</name>
    <dbReference type="NCBI Taxonomy" id="2934158"/>
    <lineage>
        <taxon>Bacteria</taxon>
        <taxon>Bacillati</taxon>
        <taxon>Actinomycetota</taxon>
        <taxon>Actinomycetes</taxon>
        <taxon>Micrococcales</taxon>
        <taxon>Ornithinimicrobiaceae</taxon>
        <taxon>Ornithinimicrobium</taxon>
    </lineage>
</organism>
<evidence type="ECO:0000259" key="22">
    <source>
        <dbReference type="PROSITE" id="PS51350"/>
    </source>
</evidence>
<dbReference type="InterPro" id="IPR050499">
    <property type="entry name" value="PEP-utilizing_PTS_enzyme"/>
</dbReference>
<dbReference type="GO" id="GO:0008965">
    <property type="term" value="F:phosphoenolpyruvate-protein phosphotransferase activity"/>
    <property type="evidence" value="ECO:0007669"/>
    <property type="project" value="UniProtKB-EC"/>
</dbReference>
<dbReference type="InterPro" id="IPR000032">
    <property type="entry name" value="HPr-like"/>
</dbReference>
<keyword evidence="18" id="KW-0460">Magnesium</keyword>
<evidence type="ECO:0000256" key="2">
    <source>
        <dbReference type="ARBA" id="ARBA00001113"/>
    </source>
</evidence>
<dbReference type="InterPro" id="IPR036637">
    <property type="entry name" value="Phosphohistidine_dom_sf"/>
</dbReference>
<keyword evidence="15" id="KW-0598">Phosphotransferase system</keyword>
<dbReference type="Pfam" id="PF00381">
    <property type="entry name" value="PTS-HPr"/>
    <property type="match status" value="1"/>
</dbReference>
<evidence type="ECO:0000256" key="19">
    <source>
        <dbReference type="ARBA" id="ARBA00046577"/>
    </source>
</evidence>
<evidence type="ECO:0000256" key="14">
    <source>
        <dbReference type="ARBA" id="ARBA00022679"/>
    </source>
</evidence>
<gene>
    <name evidence="23" type="primary">ptsP</name>
    <name evidence="23" type="ORF">NF556_12660</name>
</gene>
<comment type="function">
    <text evidence="4">Component of the dihydroxyacetone kinase complex, which is responsible for the phosphoenolpyruvate (PEP)-dependent phosphorylation of dihydroxyacetone. DhaM serves as the phosphoryl donor. Is phosphorylated by phosphoenolpyruvate in an EI- and HPr-dependent reaction, and a phosphorelay system on histidine residues finally leads to phosphoryl transfer to DhaL and dihydroxyacetone.</text>
</comment>
<feature type="region of interest" description="Disordered" evidence="20">
    <location>
        <begin position="256"/>
        <end position="292"/>
    </location>
</feature>
<comment type="subunit">
    <text evidence="19">Homodimer. The dihydroxyacetone kinase complex is composed of a homodimer of DhaM, a homodimer of DhaK and the subunit DhaL.</text>
</comment>
<evidence type="ECO:0000256" key="20">
    <source>
        <dbReference type="SAM" id="MobiDB-lite"/>
    </source>
</evidence>
<dbReference type="InterPro" id="IPR001020">
    <property type="entry name" value="PTS_HPr_His_P_site"/>
</dbReference>
<dbReference type="RefSeq" id="WP_252591287.1">
    <property type="nucleotide sequence ID" value="NZ_CP099489.1"/>
</dbReference>
<dbReference type="SUPFAM" id="SSF47831">
    <property type="entry name" value="Enzyme I of the PEP:sugar phosphotransferase system HPr-binding (sub)domain"/>
    <property type="match status" value="1"/>
</dbReference>
<evidence type="ECO:0000259" key="21">
    <source>
        <dbReference type="PROSITE" id="PS51096"/>
    </source>
</evidence>
<dbReference type="PANTHER" id="PTHR46244">
    <property type="entry name" value="PHOSPHOENOLPYRUVATE-PROTEIN PHOSPHOTRANSFERASE"/>
    <property type="match status" value="1"/>
</dbReference>
<keyword evidence="11" id="KW-0813">Transport</keyword>
<dbReference type="EC" id="2.7.1.121" evidence="8"/>
<dbReference type="Gene3D" id="3.20.20.60">
    <property type="entry name" value="Phosphoenolpyruvate-binding domains"/>
    <property type="match status" value="1"/>
</dbReference>
<dbReference type="EC" id="2.7.3.9" evidence="9"/>
<keyword evidence="12" id="KW-0963">Cytoplasm</keyword>
<evidence type="ECO:0000256" key="4">
    <source>
        <dbReference type="ARBA" id="ARBA00002788"/>
    </source>
</evidence>
<evidence type="ECO:0000256" key="12">
    <source>
        <dbReference type="ARBA" id="ARBA00022490"/>
    </source>
</evidence>
<dbReference type="Pfam" id="PF00391">
    <property type="entry name" value="PEP-utilizers"/>
    <property type="match status" value="1"/>
</dbReference>
<dbReference type="PROSITE" id="PS51096">
    <property type="entry name" value="PTS_EIIA_TYPE_4"/>
    <property type="match status" value="1"/>
</dbReference>
<dbReference type="InterPro" id="IPR008279">
    <property type="entry name" value="PEP-util_enz_mobile_dom"/>
</dbReference>
<dbReference type="SUPFAM" id="SSF53062">
    <property type="entry name" value="PTS system fructose IIA component-like"/>
    <property type="match status" value="1"/>
</dbReference>
<comment type="cofactor">
    <cofactor evidence="3">
        <name>Mg(2+)</name>
        <dbReference type="ChEBI" id="CHEBI:18420"/>
    </cofactor>
</comment>
<dbReference type="SUPFAM" id="SSF55594">
    <property type="entry name" value="HPr-like"/>
    <property type="match status" value="1"/>
</dbReference>
<dbReference type="InterPro" id="IPR008731">
    <property type="entry name" value="PTS_EIN"/>
</dbReference>
<dbReference type="InterPro" id="IPR023151">
    <property type="entry name" value="PEP_util_CS"/>
</dbReference>
<comment type="catalytic activity">
    <reaction evidence="2">
        <text>dihydroxyacetone + phosphoenolpyruvate = dihydroxyacetone phosphate + pyruvate</text>
        <dbReference type="Rhea" id="RHEA:18381"/>
        <dbReference type="ChEBI" id="CHEBI:15361"/>
        <dbReference type="ChEBI" id="CHEBI:16016"/>
        <dbReference type="ChEBI" id="CHEBI:57642"/>
        <dbReference type="ChEBI" id="CHEBI:58702"/>
        <dbReference type="EC" id="2.7.1.121"/>
    </reaction>
</comment>
<dbReference type="PROSITE" id="PS00742">
    <property type="entry name" value="PEP_ENZYMES_2"/>
    <property type="match status" value="1"/>
</dbReference>
<dbReference type="Gene3D" id="3.50.30.10">
    <property type="entry name" value="Phosphohistidine domain"/>
    <property type="match status" value="1"/>
</dbReference>
<keyword evidence="17" id="KW-0418">Kinase</keyword>
<dbReference type="InterPro" id="IPR006318">
    <property type="entry name" value="PTS_EI-like"/>
</dbReference>
<dbReference type="InterPro" id="IPR035895">
    <property type="entry name" value="HPr-like_sf"/>
</dbReference>
<dbReference type="SUPFAM" id="SSF51621">
    <property type="entry name" value="Phosphoenolpyruvate/pyruvate domain"/>
    <property type="match status" value="1"/>
</dbReference>
<comment type="similarity">
    <text evidence="7">Belongs to the PEP-utilizing enzyme family.</text>
</comment>
<dbReference type="NCBIfam" id="TIGR01417">
    <property type="entry name" value="PTS_I_fam"/>
    <property type="match status" value="1"/>
</dbReference>
<dbReference type="PRINTS" id="PR00107">
    <property type="entry name" value="PHOSPHOCPHPR"/>
</dbReference>
<dbReference type="PRINTS" id="PR01736">
    <property type="entry name" value="PHPHTRNFRASE"/>
</dbReference>
<dbReference type="InterPro" id="IPR040442">
    <property type="entry name" value="Pyrv_kinase-like_dom_sf"/>
</dbReference>
<comment type="catalytic activity">
    <reaction evidence="1">
        <text>L-histidyl-[protein] + phosphoenolpyruvate = N(pros)-phospho-L-histidyl-[protein] + pyruvate</text>
        <dbReference type="Rhea" id="RHEA:23880"/>
        <dbReference type="Rhea" id="RHEA-COMP:9745"/>
        <dbReference type="Rhea" id="RHEA-COMP:9746"/>
        <dbReference type="ChEBI" id="CHEBI:15361"/>
        <dbReference type="ChEBI" id="CHEBI:29979"/>
        <dbReference type="ChEBI" id="CHEBI:58702"/>
        <dbReference type="ChEBI" id="CHEBI:64837"/>
        <dbReference type="EC" id="2.7.3.9"/>
    </reaction>
</comment>
<dbReference type="Pfam" id="PF02896">
    <property type="entry name" value="PEP-utilizers_C"/>
    <property type="match status" value="1"/>
</dbReference>
<dbReference type="Proteomes" id="UP001056455">
    <property type="component" value="Chromosome"/>
</dbReference>
<accession>A0ABY4YP02</accession>
<evidence type="ECO:0000256" key="16">
    <source>
        <dbReference type="ARBA" id="ARBA00022723"/>
    </source>
</evidence>
<reference evidence="23" key="1">
    <citation type="submission" date="2022-06" db="EMBL/GenBank/DDBJ databases">
        <title>Ornithinimicrobium HY1793.</title>
        <authorList>
            <person name="Huang Y."/>
        </authorList>
    </citation>
    <scope>NUCLEOTIDE SEQUENCE</scope>
    <source>
        <strain evidence="23">HY1793</strain>
    </source>
</reference>
<evidence type="ECO:0000256" key="15">
    <source>
        <dbReference type="ARBA" id="ARBA00022683"/>
    </source>
</evidence>
<evidence type="ECO:0000256" key="10">
    <source>
        <dbReference type="ARBA" id="ARBA00020422"/>
    </source>
</evidence>
<evidence type="ECO:0000313" key="24">
    <source>
        <dbReference type="Proteomes" id="UP001056455"/>
    </source>
</evidence>
<dbReference type="Gene3D" id="1.10.274.10">
    <property type="entry name" value="PtsI, HPr-binding domain"/>
    <property type="match status" value="1"/>
</dbReference>
<dbReference type="NCBIfam" id="TIGR02364">
    <property type="entry name" value="dha_pts"/>
    <property type="match status" value="1"/>
</dbReference>
<dbReference type="PANTHER" id="PTHR46244:SF6">
    <property type="entry name" value="PHOSPHOENOLPYRUVATE-PROTEIN PHOSPHOTRANSFERASE"/>
    <property type="match status" value="1"/>
</dbReference>
<dbReference type="InterPro" id="IPR004701">
    <property type="entry name" value="PTS_EIIA_man-typ"/>
</dbReference>
<evidence type="ECO:0000256" key="1">
    <source>
        <dbReference type="ARBA" id="ARBA00000683"/>
    </source>
</evidence>
<evidence type="ECO:0000256" key="18">
    <source>
        <dbReference type="ARBA" id="ARBA00022842"/>
    </source>
</evidence>
<sequence length="848" mass="86600">MIGIVVVSHSRALAEAAVALAGEMIDPDNRPAIKVAAGLDAETFGTDAAAVAEAIGEADSGDGVLVLLDLGSAVLSAEMALEFVDPDVAERVRLSSAPLIEGLVGAAVAAGAGADLEAAAAEAEQGLVAKSRHLGAETGVADAPPPPGGEGDTAPLDTGDAGAENALTRELAVHAPHGLHARPAARFVSEVGRHRGVDVQVRNLDTGSGPVDGRSLTGIATLDAQQGHRIEVSASGSGAADLLDALESLAQSGFGDLAAPEAGGGGTRAGAQPEPRVGPDAGTGTGTGATAQAMTGPTFALEAAVGRVVLPDGPITLDDYAPGDVDTELAALDRALGQAARELTELVARTTERVGADEAAVFQAHLAMLGDPALDAPVRDGIRSGQSAPAALRGRVAELRGQFEGLTDPYQRERGADVTSVGERLLRALSGVESGASDRSGVLVVQELDPATAVLLDPTRILGVITIGGGSTGHGVLLARARGLPVLTGASAAQGISEGTLVAFDVRSRRLEIGPDLETRGEFESLLSDRSSARRRMLQTAAEPAVTIDGHEVLVKANLASIEDASLAAASGADGSGLVRTEALFGDRATAPSVAEQVSTFERISEELSGATITIRTWDVGGDKPLPFHPQQAEANPFLGQRGLRAFRGDATLLIDQLEAICRVARESRVRVMFPMVTTVEEVNWALARLDEAAGRLPDGRPDALEVGIMIEVPAAALRPEALSTLLDFVSIGSNDLVQYTLAAERGNPALAELSDVVDPAVLQLIRATVTGVAEGIDVCLCGDAASDPDVARLLVGLGVTELSATAASVPGVKDALRRSTLPDLQDLAARALVAESAGEVRDLLRRT</sequence>
<name>A0ABY4YP02_9MICO</name>
<evidence type="ECO:0000256" key="6">
    <source>
        <dbReference type="ARBA" id="ARBA00004496"/>
    </source>
</evidence>
<dbReference type="PROSITE" id="PS00369">
    <property type="entry name" value="PTS_HPR_HIS"/>
    <property type="match status" value="1"/>
</dbReference>
<dbReference type="Pfam" id="PF05524">
    <property type="entry name" value="PEP-utilisers_N"/>
    <property type="match status" value="1"/>
</dbReference>
<dbReference type="InterPro" id="IPR015813">
    <property type="entry name" value="Pyrv/PenolPyrv_kinase-like_dom"/>
</dbReference>
<evidence type="ECO:0000256" key="9">
    <source>
        <dbReference type="ARBA" id="ARBA00012232"/>
    </source>
</evidence>
<dbReference type="InterPro" id="IPR036662">
    <property type="entry name" value="PTS_EIIA_man-typ_sf"/>
</dbReference>
<evidence type="ECO:0000256" key="8">
    <source>
        <dbReference type="ARBA" id="ARBA00012095"/>
    </source>
</evidence>
<proteinExistence type="inferred from homology"/>
<protein>
    <recommendedName>
        <fullName evidence="10">Phosphocarrier protein HPr</fullName>
        <ecNumber evidence="8">2.7.1.121</ecNumber>
        <ecNumber evidence="9">2.7.3.9</ecNumber>
    </recommendedName>
</protein>
<evidence type="ECO:0000256" key="13">
    <source>
        <dbReference type="ARBA" id="ARBA00022597"/>
    </source>
</evidence>
<evidence type="ECO:0000256" key="17">
    <source>
        <dbReference type="ARBA" id="ARBA00022777"/>
    </source>
</evidence>
<dbReference type="InterPro" id="IPR000121">
    <property type="entry name" value="PEP_util_C"/>
</dbReference>